<evidence type="ECO:0000256" key="1">
    <source>
        <dbReference type="SAM" id="MobiDB-lite"/>
    </source>
</evidence>
<gene>
    <name evidence="2" type="ORF">DERYTH_LOCUS11654</name>
</gene>
<keyword evidence="3" id="KW-1185">Reference proteome</keyword>
<dbReference type="Proteomes" id="UP000789405">
    <property type="component" value="Unassembled WGS sequence"/>
</dbReference>
<dbReference type="EMBL" id="CAJVPY010007305">
    <property type="protein sequence ID" value="CAG8678448.1"/>
    <property type="molecule type" value="Genomic_DNA"/>
</dbReference>
<protein>
    <submittedName>
        <fullName evidence="2">18509_t:CDS:1</fullName>
    </submittedName>
</protein>
<feature type="region of interest" description="Disordered" evidence="1">
    <location>
        <begin position="1"/>
        <end position="21"/>
    </location>
</feature>
<feature type="compositionally biased region" description="Polar residues" evidence="1">
    <location>
        <begin position="1"/>
        <end position="16"/>
    </location>
</feature>
<evidence type="ECO:0000313" key="3">
    <source>
        <dbReference type="Proteomes" id="UP000789405"/>
    </source>
</evidence>
<organism evidence="2 3">
    <name type="scientific">Dentiscutata erythropus</name>
    <dbReference type="NCBI Taxonomy" id="1348616"/>
    <lineage>
        <taxon>Eukaryota</taxon>
        <taxon>Fungi</taxon>
        <taxon>Fungi incertae sedis</taxon>
        <taxon>Mucoromycota</taxon>
        <taxon>Glomeromycotina</taxon>
        <taxon>Glomeromycetes</taxon>
        <taxon>Diversisporales</taxon>
        <taxon>Gigasporaceae</taxon>
        <taxon>Dentiscutata</taxon>
    </lineage>
</organism>
<feature type="region of interest" description="Disordered" evidence="1">
    <location>
        <begin position="37"/>
        <end position="56"/>
    </location>
</feature>
<sequence>TMKSYPRLSYTTNKSESTTKDRSEVYKTYLFEEKHQSNDNLKSSTNNLNFNDSSND</sequence>
<name>A0A9N9EK33_9GLOM</name>
<proteinExistence type="predicted"/>
<reference evidence="2" key="1">
    <citation type="submission" date="2021-06" db="EMBL/GenBank/DDBJ databases">
        <authorList>
            <person name="Kallberg Y."/>
            <person name="Tangrot J."/>
            <person name="Rosling A."/>
        </authorList>
    </citation>
    <scope>NUCLEOTIDE SEQUENCE</scope>
    <source>
        <strain evidence="2">MA453B</strain>
    </source>
</reference>
<evidence type="ECO:0000313" key="2">
    <source>
        <dbReference type="EMBL" id="CAG8678448.1"/>
    </source>
</evidence>
<feature type="compositionally biased region" description="Polar residues" evidence="1">
    <location>
        <begin position="38"/>
        <end position="56"/>
    </location>
</feature>
<feature type="non-terminal residue" evidence="2">
    <location>
        <position position="1"/>
    </location>
</feature>
<comment type="caution">
    <text evidence="2">The sequence shown here is derived from an EMBL/GenBank/DDBJ whole genome shotgun (WGS) entry which is preliminary data.</text>
</comment>
<accession>A0A9N9EK33</accession>
<dbReference type="AlphaFoldDB" id="A0A9N9EK33"/>